<dbReference type="EC" id="4.1.3.38" evidence="2"/>
<comment type="caution">
    <text evidence="2">The sequence shown here is derived from an EMBL/GenBank/DDBJ whole genome shotgun (WGS) entry which is preliminary data.</text>
</comment>
<evidence type="ECO:0000313" key="2">
    <source>
        <dbReference type="EMBL" id="RIX28742.1"/>
    </source>
</evidence>
<comment type="similarity">
    <text evidence="1">Belongs to the class-IV pyridoxal-phosphate-dependent aminotransferase family.</text>
</comment>
<accession>A0A3A1TX27</accession>
<evidence type="ECO:0000256" key="1">
    <source>
        <dbReference type="ARBA" id="ARBA00009320"/>
    </source>
</evidence>
<protein>
    <submittedName>
        <fullName evidence="2">Aminodeoxychorismate lyase</fullName>
        <ecNumber evidence="2">4.1.3.38</ecNumber>
    </submittedName>
</protein>
<keyword evidence="2" id="KW-0456">Lyase</keyword>
<evidence type="ECO:0000313" key="3">
    <source>
        <dbReference type="Proteomes" id="UP000265742"/>
    </source>
</evidence>
<dbReference type="InterPro" id="IPR036038">
    <property type="entry name" value="Aminotransferase-like"/>
</dbReference>
<reference evidence="3" key="1">
    <citation type="submission" date="2018-09" db="EMBL/GenBank/DDBJ databases">
        <authorList>
            <person name="Kim I."/>
        </authorList>
    </citation>
    <scope>NUCLEOTIDE SEQUENCE [LARGE SCALE GENOMIC DNA]</scope>
    <source>
        <strain evidence="3">DD4a</strain>
    </source>
</reference>
<dbReference type="InterPro" id="IPR043132">
    <property type="entry name" value="BCAT-like_C"/>
</dbReference>
<dbReference type="Proteomes" id="UP000265742">
    <property type="component" value="Unassembled WGS sequence"/>
</dbReference>
<gene>
    <name evidence="2" type="ORF">D1781_15240</name>
</gene>
<name>A0A3A1TX27_9MICO</name>
<dbReference type="EMBL" id="QXTG01000002">
    <property type="protein sequence ID" value="RIX28742.1"/>
    <property type="molecule type" value="Genomic_DNA"/>
</dbReference>
<dbReference type="PANTHER" id="PTHR42743:SF11">
    <property type="entry name" value="AMINODEOXYCHORISMATE LYASE"/>
    <property type="match status" value="1"/>
</dbReference>
<dbReference type="Gene3D" id="3.20.10.10">
    <property type="entry name" value="D-amino Acid Aminotransferase, subunit A, domain 2"/>
    <property type="match status" value="1"/>
</dbReference>
<dbReference type="InterPro" id="IPR050571">
    <property type="entry name" value="Class-IV_PLP-Dep_Aminotrnsfr"/>
</dbReference>
<dbReference type="InterPro" id="IPR043131">
    <property type="entry name" value="BCAT-like_N"/>
</dbReference>
<sequence>MPDRILAVLTAPAAGGAAAEPFRFADPDAPLLTVLDLGATRGDGVFETMSVGGGRAQAVDAHLARLARSAAMLDLPEPDEAAWRAATIAVAERLAEHREAFVKLVYTRGVEGTGQPTGWVLGSPSPDHTAARTEGVRAVVLDRGLQHDRVAELPWLLQGAKTLSYAVNMAASREAKRRGADDALFISADGYLLEGPTSNLLVKRGDRLLTPSTSLGILAGTTQAEAFRFARSRGMTTSYELLTRDALDTADALWLLSSVRNAAPIRSVDGVDRPIDAGFTAELNAHLLARRD</sequence>
<dbReference type="GO" id="GO:0005829">
    <property type="term" value="C:cytosol"/>
    <property type="evidence" value="ECO:0007669"/>
    <property type="project" value="TreeGrafter"/>
</dbReference>
<keyword evidence="3" id="KW-1185">Reference proteome</keyword>
<dbReference type="NCBIfam" id="NF005888">
    <property type="entry name" value="PRK07849.1-3"/>
    <property type="match status" value="1"/>
</dbReference>
<dbReference type="GO" id="GO:0008696">
    <property type="term" value="F:4-amino-4-deoxychorismate lyase activity"/>
    <property type="evidence" value="ECO:0007669"/>
    <property type="project" value="UniProtKB-EC"/>
</dbReference>
<dbReference type="RefSeq" id="WP_119483051.1">
    <property type="nucleotide sequence ID" value="NZ_QXTG01000002.1"/>
</dbReference>
<dbReference type="SUPFAM" id="SSF56752">
    <property type="entry name" value="D-aminoacid aminotransferase-like PLP-dependent enzymes"/>
    <property type="match status" value="1"/>
</dbReference>
<dbReference type="Gene3D" id="3.30.470.10">
    <property type="match status" value="1"/>
</dbReference>
<dbReference type="Pfam" id="PF01063">
    <property type="entry name" value="Aminotran_4"/>
    <property type="match status" value="1"/>
</dbReference>
<proteinExistence type="inferred from homology"/>
<dbReference type="InterPro" id="IPR001544">
    <property type="entry name" value="Aminotrans_IV"/>
</dbReference>
<dbReference type="OrthoDB" id="3199344at2"/>
<dbReference type="NCBIfam" id="NF005886">
    <property type="entry name" value="PRK07849.1-1"/>
    <property type="match status" value="1"/>
</dbReference>
<dbReference type="PANTHER" id="PTHR42743">
    <property type="entry name" value="AMINO-ACID AMINOTRANSFERASE"/>
    <property type="match status" value="1"/>
</dbReference>
<dbReference type="AlphaFoldDB" id="A0A3A1TX27"/>
<organism evidence="2 3">
    <name type="scientific">Amnibacterium setariae</name>
    <dbReference type="NCBI Taxonomy" id="2306585"/>
    <lineage>
        <taxon>Bacteria</taxon>
        <taxon>Bacillati</taxon>
        <taxon>Actinomycetota</taxon>
        <taxon>Actinomycetes</taxon>
        <taxon>Micrococcales</taxon>
        <taxon>Microbacteriaceae</taxon>
        <taxon>Amnibacterium</taxon>
    </lineage>
</organism>
<dbReference type="GO" id="GO:0046394">
    <property type="term" value="P:carboxylic acid biosynthetic process"/>
    <property type="evidence" value="ECO:0007669"/>
    <property type="project" value="UniProtKB-ARBA"/>
</dbReference>